<dbReference type="GO" id="GO:0004519">
    <property type="term" value="F:endonuclease activity"/>
    <property type="evidence" value="ECO:0007669"/>
    <property type="project" value="UniProtKB-KW"/>
</dbReference>
<dbReference type="Gene3D" id="3.90.75.20">
    <property type="match status" value="1"/>
</dbReference>
<dbReference type="RefSeq" id="WP_267449845.1">
    <property type="nucleotide sequence ID" value="NZ_JANDBG010000049.1"/>
</dbReference>
<organism evidence="2 3">
    <name type="scientific">Citrobacter portucalensis</name>
    <dbReference type="NCBI Taxonomy" id="1639133"/>
    <lineage>
        <taxon>Bacteria</taxon>
        <taxon>Pseudomonadati</taxon>
        <taxon>Pseudomonadota</taxon>
        <taxon>Gammaproteobacteria</taxon>
        <taxon>Enterobacterales</taxon>
        <taxon>Enterobacteriaceae</taxon>
        <taxon>Citrobacter</taxon>
        <taxon>Citrobacter freundii complex</taxon>
    </lineage>
</organism>
<dbReference type="AlphaFoldDB" id="A0AAW5WCD1"/>
<name>A0AAW5WCD1_9ENTR</name>
<evidence type="ECO:0000313" key="3">
    <source>
        <dbReference type="Proteomes" id="UP001207430"/>
    </source>
</evidence>
<reference evidence="2" key="1">
    <citation type="submission" date="2022-07" db="EMBL/GenBank/DDBJ databases">
        <title>Genome Sequence of Citrobacter portucalensis from Edible Snails.</title>
        <authorList>
            <person name="Okafor A.C."/>
            <person name="Ogbo F.C."/>
            <person name="Ruppitsch W."/>
            <person name="Allerberger F."/>
        </authorList>
    </citation>
    <scope>NUCLEOTIDE SEQUENCE</scope>
    <source>
        <strain evidence="2">Igbk 7</strain>
    </source>
</reference>
<keyword evidence="2" id="KW-0540">Nuclease</keyword>
<dbReference type="Proteomes" id="UP001207430">
    <property type="component" value="Unassembled WGS sequence"/>
</dbReference>
<keyword evidence="2" id="KW-0378">Hydrolase</keyword>
<dbReference type="Pfam" id="PF13392">
    <property type="entry name" value="HNH_3"/>
    <property type="match status" value="1"/>
</dbReference>
<dbReference type="SUPFAM" id="SSF54171">
    <property type="entry name" value="DNA-binding domain"/>
    <property type="match status" value="1"/>
</dbReference>
<dbReference type="InterPro" id="IPR003615">
    <property type="entry name" value="HNH_nuc"/>
</dbReference>
<evidence type="ECO:0000313" key="2">
    <source>
        <dbReference type="EMBL" id="MCX9004856.1"/>
    </source>
</evidence>
<dbReference type="GO" id="GO:0003700">
    <property type="term" value="F:DNA-binding transcription factor activity"/>
    <property type="evidence" value="ECO:0007669"/>
    <property type="project" value="InterPro"/>
</dbReference>
<accession>A0AAW5WCD1</accession>
<protein>
    <submittedName>
        <fullName evidence="2">HNH endonuclease</fullName>
    </submittedName>
</protein>
<dbReference type="SUPFAM" id="SSF54060">
    <property type="entry name" value="His-Me finger endonucleases"/>
    <property type="match status" value="1"/>
</dbReference>
<dbReference type="Gene3D" id="3.30.730.10">
    <property type="entry name" value="AP2/ERF domain"/>
    <property type="match status" value="1"/>
</dbReference>
<dbReference type="InterPro" id="IPR016177">
    <property type="entry name" value="DNA-bd_dom_sf"/>
</dbReference>
<sequence>MIDYDFLKSVLNYNPESGEFTWLKPVAKHIKPGDLAGYIDASRPAYKRLKIGIKGREYFASRLAWLLHYGEWPNGEIDHIDRNALNNAIDNLRVVDRSGNINNRTIPIQSNNKSGFRGVSFFKQTGKWRAATNIDKKKVHVGYYDTAEDAAAAISALRESRGL</sequence>
<proteinExistence type="predicted"/>
<dbReference type="EMBL" id="JANDBG010000049">
    <property type="protein sequence ID" value="MCX9004856.1"/>
    <property type="molecule type" value="Genomic_DNA"/>
</dbReference>
<feature type="domain" description="HNH nuclease" evidence="1">
    <location>
        <begin position="58"/>
        <end position="100"/>
    </location>
</feature>
<dbReference type="InterPro" id="IPR044925">
    <property type="entry name" value="His-Me_finger_sf"/>
</dbReference>
<gene>
    <name evidence="2" type="ORF">NLN86_24935</name>
</gene>
<evidence type="ECO:0000259" key="1">
    <source>
        <dbReference type="Pfam" id="PF13392"/>
    </source>
</evidence>
<dbReference type="GO" id="GO:0003677">
    <property type="term" value="F:DNA binding"/>
    <property type="evidence" value="ECO:0007669"/>
    <property type="project" value="InterPro"/>
</dbReference>
<comment type="caution">
    <text evidence="2">The sequence shown here is derived from an EMBL/GenBank/DDBJ whole genome shotgun (WGS) entry which is preliminary data.</text>
</comment>
<dbReference type="InterPro" id="IPR036955">
    <property type="entry name" value="AP2/ERF_dom_sf"/>
</dbReference>
<keyword evidence="2" id="KW-0255">Endonuclease</keyword>